<dbReference type="OrthoDB" id="337745at2759"/>
<evidence type="ECO:0000313" key="8">
    <source>
        <dbReference type="Proteomes" id="UP000094527"/>
    </source>
</evidence>
<dbReference type="GO" id="GO:0003743">
    <property type="term" value="F:translation initiation factor activity"/>
    <property type="evidence" value="ECO:0007669"/>
    <property type="project" value="UniProtKB-UniRule"/>
</dbReference>
<keyword evidence="3 5" id="KW-0648">Protein biosynthesis</keyword>
<name>A0A1D2NAR2_ORCCI</name>
<dbReference type="SUPFAM" id="SSF48371">
    <property type="entry name" value="ARM repeat"/>
    <property type="match status" value="1"/>
</dbReference>
<dbReference type="Pfam" id="PF10075">
    <property type="entry name" value="CSN8_PSD8_EIF3K"/>
    <property type="match status" value="1"/>
</dbReference>
<dbReference type="GO" id="GO:0033290">
    <property type="term" value="C:eukaryotic 48S preinitiation complex"/>
    <property type="evidence" value="ECO:0007669"/>
    <property type="project" value="UniProtKB-UniRule"/>
</dbReference>
<dbReference type="GO" id="GO:0043022">
    <property type="term" value="F:ribosome binding"/>
    <property type="evidence" value="ECO:0007669"/>
    <property type="project" value="InterPro"/>
</dbReference>
<dbReference type="GO" id="GO:0005852">
    <property type="term" value="C:eukaryotic translation initiation factor 3 complex"/>
    <property type="evidence" value="ECO:0007669"/>
    <property type="project" value="UniProtKB-UniRule"/>
</dbReference>
<dbReference type="EMBL" id="LJIJ01000115">
    <property type="protein sequence ID" value="ODN02338.1"/>
    <property type="molecule type" value="Genomic_DNA"/>
</dbReference>
<keyword evidence="2 5" id="KW-0396">Initiation factor</keyword>
<dbReference type="PROSITE" id="PS50250">
    <property type="entry name" value="PCI"/>
    <property type="match status" value="1"/>
</dbReference>
<dbReference type="GO" id="GO:0001732">
    <property type="term" value="P:formation of cytoplasmic translation initiation complex"/>
    <property type="evidence" value="ECO:0007669"/>
    <property type="project" value="UniProtKB-UniRule"/>
</dbReference>
<evidence type="ECO:0000259" key="6">
    <source>
        <dbReference type="PROSITE" id="PS50250"/>
    </source>
</evidence>
<keyword evidence="1 5" id="KW-0963">Cytoplasm</keyword>
<dbReference type="Proteomes" id="UP000094527">
    <property type="component" value="Unassembled WGS sequence"/>
</dbReference>
<dbReference type="InterPro" id="IPR016024">
    <property type="entry name" value="ARM-type_fold"/>
</dbReference>
<comment type="subunit">
    <text evidence="5">Component of the eukaryotic translation initiation factor 3 (eIF-3) complex.</text>
</comment>
<sequence>MVGGSRREEVEALRNEVTHFLSTVERYNSNNLPKFERYVQLQVSENLYDLEANLAILKLYQFFPNLYKPEILYWILLKAISNLPHTDFVLCRCLLGPTQLEDLNVMRINYLANLLEHCQFKKFWSEKVQDAQLISQISGFDDAIRKFVCHVVNITYQSVDRAVLREILGNITDAELKSWIAKNSWKEEPNNMVYISNQEEHVKTKNITEKITFETVSVVM</sequence>
<dbReference type="InterPro" id="IPR009374">
    <property type="entry name" value="eIF3k"/>
</dbReference>
<evidence type="ECO:0000313" key="7">
    <source>
        <dbReference type="EMBL" id="ODN02338.1"/>
    </source>
</evidence>
<dbReference type="FunFam" id="1.10.10.10:FF:000212">
    <property type="entry name" value="Eukaryotic translation initiation factor 3 subunit K"/>
    <property type="match status" value="1"/>
</dbReference>
<keyword evidence="8" id="KW-1185">Reference proteome</keyword>
<dbReference type="Gene3D" id="1.10.10.10">
    <property type="entry name" value="Winged helix-like DNA-binding domain superfamily/Winged helix DNA-binding domain"/>
    <property type="match status" value="1"/>
</dbReference>
<dbReference type="OMA" id="GDDLCAD"/>
<comment type="caution">
    <text evidence="7">The sequence shown here is derived from an EMBL/GenBank/DDBJ whole genome shotgun (WGS) entry which is preliminary data.</text>
</comment>
<evidence type="ECO:0000256" key="2">
    <source>
        <dbReference type="ARBA" id="ARBA00022540"/>
    </source>
</evidence>
<reference evidence="7 8" key="1">
    <citation type="journal article" date="2016" name="Genome Biol. Evol.">
        <title>Gene Family Evolution Reflects Adaptation to Soil Environmental Stressors in the Genome of the Collembolan Orchesella cincta.</title>
        <authorList>
            <person name="Faddeeva-Vakhrusheva A."/>
            <person name="Derks M.F."/>
            <person name="Anvar S.Y."/>
            <person name="Agamennone V."/>
            <person name="Suring W."/>
            <person name="Smit S."/>
            <person name="van Straalen N.M."/>
            <person name="Roelofs D."/>
        </authorList>
    </citation>
    <scope>NUCLEOTIDE SEQUENCE [LARGE SCALE GENOMIC DNA]</scope>
    <source>
        <tissue evidence="7">Mixed pool</tissue>
    </source>
</reference>
<evidence type="ECO:0000256" key="5">
    <source>
        <dbReference type="HAMAP-Rule" id="MF_03010"/>
    </source>
</evidence>
<proteinExistence type="inferred from homology"/>
<feature type="domain" description="PCI" evidence="6">
    <location>
        <begin position="48"/>
        <end position="210"/>
    </location>
</feature>
<comment type="function">
    <text evidence="4">Component of the eukaryotic translation initiation factor 3 (eIF-3) complex, which is required for several steps in the initiation of protein synthesis. The eIF-3 complex associates with the 40S ribosome and facilitates the recruitment of eIF-1, eIF-1A, eIF-2:GTP:methionyl-tRNAi and eIF-5 to form the 43S pre-initiation complex (43S PIC). The eIF-3 complex stimulates mRNA recruitment to the 43S PIC and scanning of the mRNA for AUG recognition. The eIF-3 complex is also required for disassembly and recycling of post-termination ribosomal complexes and subsequently prevents premature joining of the 40S and 60S ribosomal subunits prior to initiation. The eIF-3 complex specifically targets and initiates translation of a subset of mRNAs involved in cell proliferation, including cell cycling, differentiation and apoptosis, and uses different modes of RNA stem-loop binding to exert either translational activation or repression.</text>
</comment>
<protein>
    <recommendedName>
        <fullName evidence="5">Eukaryotic translation initiation factor 3 subunit K</fullName>
        <shortName evidence="5">eIF3k</shortName>
    </recommendedName>
    <alternativeName>
        <fullName evidence="5">eIF-3 p25</fullName>
    </alternativeName>
</protein>
<dbReference type="HAMAP" id="MF_03010">
    <property type="entry name" value="eIF3k"/>
    <property type="match status" value="1"/>
</dbReference>
<comment type="function">
    <text evidence="5">Component of the eukaryotic translation initiation factor 3 (eIF-3) complex, which is involved in protein synthesis of a specialized repertoire of mRNAs and, together with other initiation factors, stimulates binding of mRNA and methionyl-tRNAi to the 40S ribosome. The eIF-3 complex specifically targets and initiates translation of a subset of mRNAs involved in cell proliferation.</text>
</comment>
<dbReference type="FunFam" id="1.25.40.250:FF:000001">
    <property type="entry name" value="Eukaryotic translation initiation factor 3 subunit K"/>
    <property type="match status" value="1"/>
</dbReference>
<organism evidence="7 8">
    <name type="scientific">Orchesella cincta</name>
    <name type="common">Springtail</name>
    <name type="synonym">Podura cincta</name>
    <dbReference type="NCBI Taxonomy" id="48709"/>
    <lineage>
        <taxon>Eukaryota</taxon>
        <taxon>Metazoa</taxon>
        <taxon>Ecdysozoa</taxon>
        <taxon>Arthropoda</taxon>
        <taxon>Hexapoda</taxon>
        <taxon>Collembola</taxon>
        <taxon>Entomobryomorpha</taxon>
        <taxon>Entomobryoidea</taxon>
        <taxon>Orchesellidae</taxon>
        <taxon>Orchesellinae</taxon>
        <taxon>Orchesella</taxon>
    </lineage>
</organism>
<evidence type="ECO:0000256" key="4">
    <source>
        <dbReference type="ARBA" id="ARBA00057041"/>
    </source>
</evidence>
<evidence type="ECO:0000256" key="3">
    <source>
        <dbReference type="ARBA" id="ARBA00022917"/>
    </source>
</evidence>
<gene>
    <name evidence="7" type="ORF">Ocin01_04335</name>
</gene>
<dbReference type="InterPro" id="IPR033464">
    <property type="entry name" value="CSN8_PSD8_EIF3K"/>
</dbReference>
<comment type="similarity">
    <text evidence="5">Belongs to the eIF-3 subunit K family.</text>
</comment>
<dbReference type="PANTHER" id="PTHR13022:SF0">
    <property type="entry name" value="EUKARYOTIC TRANSLATION INITIATION FACTOR 3 SUBUNIT K"/>
    <property type="match status" value="1"/>
</dbReference>
<comment type="subcellular location">
    <subcellularLocation>
        <location evidence="5">Cytoplasm</location>
    </subcellularLocation>
</comment>
<dbReference type="AlphaFoldDB" id="A0A1D2NAR2"/>
<dbReference type="GO" id="GO:0003723">
    <property type="term" value="F:RNA binding"/>
    <property type="evidence" value="ECO:0007669"/>
    <property type="project" value="UniProtKB-UniRule"/>
</dbReference>
<evidence type="ECO:0000256" key="1">
    <source>
        <dbReference type="ARBA" id="ARBA00022490"/>
    </source>
</evidence>
<dbReference type="GO" id="GO:0006446">
    <property type="term" value="P:regulation of translational initiation"/>
    <property type="evidence" value="ECO:0007669"/>
    <property type="project" value="InterPro"/>
</dbReference>
<dbReference type="SUPFAM" id="SSF46785">
    <property type="entry name" value="Winged helix' DNA-binding domain"/>
    <property type="match status" value="1"/>
</dbReference>
<dbReference type="InterPro" id="IPR036388">
    <property type="entry name" value="WH-like_DNA-bd_sf"/>
</dbReference>
<dbReference type="InterPro" id="IPR016020">
    <property type="entry name" value="Transl_init_fac_sub12_N_euk"/>
</dbReference>
<accession>A0A1D2NAR2</accession>
<dbReference type="STRING" id="48709.A0A1D2NAR2"/>
<dbReference type="InterPro" id="IPR000717">
    <property type="entry name" value="PCI_dom"/>
</dbReference>
<dbReference type="Gene3D" id="1.25.40.250">
    <property type="entry name" value="ARM repeat, domain 1"/>
    <property type="match status" value="1"/>
</dbReference>
<dbReference type="PANTHER" id="PTHR13022">
    <property type="entry name" value="EUKARYOTIC TRANSLATION INITIATION FACTOR 3 SUBUNIT 11"/>
    <property type="match status" value="1"/>
</dbReference>
<dbReference type="GO" id="GO:0016282">
    <property type="term" value="C:eukaryotic 43S preinitiation complex"/>
    <property type="evidence" value="ECO:0007669"/>
    <property type="project" value="UniProtKB-UniRule"/>
</dbReference>
<dbReference type="InterPro" id="IPR036390">
    <property type="entry name" value="WH_DNA-bd_sf"/>
</dbReference>